<evidence type="ECO:0000256" key="1">
    <source>
        <dbReference type="SAM" id="MobiDB-lite"/>
    </source>
</evidence>
<evidence type="ECO:0000313" key="3">
    <source>
        <dbReference type="Proteomes" id="UP000298030"/>
    </source>
</evidence>
<dbReference type="EMBL" id="QPFP01000005">
    <property type="protein sequence ID" value="TEB36823.1"/>
    <property type="molecule type" value="Genomic_DNA"/>
</dbReference>
<feature type="region of interest" description="Disordered" evidence="1">
    <location>
        <begin position="1"/>
        <end position="34"/>
    </location>
</feature>
<reference evidence="2 3" key="1">
    <citation type="journal article" date="2019" name="Nat. Ecol. Evol.">
        <title>Megaphylogeny resolves global patterns of mushroom evolution.</title>
        <authorList>
            <person name="Varga T."/>
            <person name="Krizsan K."/>
            <person name="Foldi C."/>
            <person name="Dima B."/>
            <person name="Sanchez-Garcia M."/>
            <person name="Sanchez-Ramirez S."/>
            <person name="Szollosi G.J."/>
            <person name="Szarkandi J.G."/>
            <person name="Papp V."/>
            <person name="Albert L."/>
            <person name="Andreopoulos W."/>
            <person name="Angelini C."/>
            <person name="Antonin V."/>
            <person name="Barry K.W."/>
            <person name="Bougher N.L."/>
            <person name="Buchanan P."/>
            <person name="Buyck B."/>
            <person name="Bense V."/>
            <person name="Catcheside P."/>
            <person name="Chovatia M."/>
            <person name="Cooper J."/>
            <person name="Damon W."/>
            <person name="Desjardin D."/>
            <person name="Finy P."/>
            <person name="Geml J."/>
            <person name="Haridas S."/>
            <person name="Hughes K."/>
            <person name="Justo A."/>
            <person name="Karasinski D."/>
            <person name="Kautmanova I."/>
            <person name="Kiss B."/>
            <person name="Kocsube S."/>
            <person name="Kotiranta H."/>
            <person name="LaButti K.M."/>
            <person name="Lechner B.E."/>
            <person name="Liimatainen K."/>
            <person name="Lipzen A."/>
            <person name="Lukacs Z."/>
            <person name="Mihaltcheva S."/>
            <person name="Morgado L.N."/>
            <person name="Niskanen T."/>
            <person name="Noordeloos M.E."/>
            <person name="Ohm R.A."/>
            <person name="Ortiz-Santana B."/>
            <person name="Ovrebo C."/>
            <person name="Racz N."/>
            <person name="Riley R."/>
            <person name="Savchenko A."/>
            <person name="Shiryaev A."/>
            <person name="Soop K."/>
            <person name="Spirin V."/>
            <person name="Szebenyi C."/>
            <person name="Tomsovsky M."/>
            <person name="Tulloss R.E."/>
            <person name="Uehling J."/>
            <person name="Grigoriev I.V."/>
            <person name="Vagvolgyi C."/>
            <person name="Papp T."/>
            <person name="Martin F.M."/>
            <person name="Miettinen O."/>
            <person name="Hibbett D.S."/>
            <person name="Nagy L.G."/>
        </authorList>
    </citation>
    <scope>NUCLEOTIDE SEQUENCE [LARGE SCALE GENOMIC DNA]</scope>
    <source>
        <strain evidence="2 3">FP101781</strain>
    </source>
</reference>
<organism evidence="2 3">
    <name type="scientific">Coprinellus micaceus</name>
    <name type="common">Glistening ink-cap mushroom</name>
    <name type="synonym">Coprinus micaceus</name>
    <dbReference type="NCBI Taxonomy" id="71717"/>
    <lineage>
        <taxon>Eukaryota</taxon>
        <taxon>Fungi</taxon>
        <taxon>Dikarya</taxon>
        <taxon>Basidiomycota</taxon>
        <taxon>Agaricomycotina</taxon>
        <taxon>Agaricomycetes</taxon>
        <taxon>Agaricomycetidae</taxon>
        <taxon>Agaricales</taxon>
        <taxon>Agaricineae</taxon>
        <taxon>Psathyrellaceae</taxon>
        <taxon>Coprinellus</taxon>
    </lineage>
</organism>
<proteinExistence type="predicted"/>
<protein>
    <submittedName>
        <fullName evidence="2">Uncharacterized protein</fullName>
    </submittedName>
</protein>
<accession>A0A4Y7TRL1</accession>
<evidence type="ECO:0000313" key="2">
    <source>
        <dbReference type="EMBL" id="TEB36823.1"/>
    </source>
</evidence>
<name>A0A4Y7TRL1_COPMI</name>
<gene>
    <name evidence="2" type="ORF">FA13DRAFT_1086852</name>
</gene>
<keyword evidence="3" id="KW-1185">Reference proteome</keyword>
<comment type="caution">
    <text evidence="2">The sequence shown here is derived from an EMBL/GenBank/DDBJ whole genome shotgun (WGS) entry which is preliminary data.</text>
</comment>
<dbReference type="AlphaFoldDB" id="A0A4Y7TRL1"/>
<sequence length="175" mass="19840">MRRWYGRMFSRADASPREPYRRNSSAPLLGPNPANRTLQAQLEAWLDLLTRRSGPSPRILGQPVEDESKARRLLRLAGRASEKSPPITVPSRLRDPIRQLSPRCQRRPRTNYLSPPHKSPRISLELSVASSTTGDDCHFLSPEADSKLATTPQARFRAPIFGNYLHLRNGHNLEN</sequence>
<dbReference type="Proteomes" id="UP000298030">
    <property type="component" value="Unassembled WGS sequence"/>
</dbReference>